<dbReference type="GO" id="GO:0016020">
    <property type="term" value="C:membrane"/>
    <property type="evidence" value="ECO:0007669"/>
    <property type="project" value="InterPro"/>
</dbReference>
<name>A0A1N7QHL9_9RHOB</name>
<dbReference type="Pfam" id="PF03567">
    <property type="entry name" value="Sulfotransfer_2"/>
    <property type="match status" value="1"/>
</dbReference>
<gene>
    <name evidence="1" type="ORF">SAMN05421774_11149</name>
</gene>
<dbReference type="EMBL" id="FTOT01000011">
    <property type="protein sequence ID" value="SIT22274.1"/>
    <property type="molecule type" value="Genomic_DNA"/>
</dbReference>
<evidence type="ECO:0000313" key="1">
    <source>
        <dbReference type="EMBL" id="SIT22274.1"/>
    </source>
</evidence>
<keyword evidence="2" id="KW-1185">Reference proteome</keyword>
<dbReference type="OrthoDB" id="1407035at2"/>
<organism evidence="1 2">
    <name type="scientific">Gemmobacter megaterium</name>
    <dbReference type="NCBI Taxonomy" id="1086013"/>
    <lineage>
        <taxon>Bacteria</taxon>
        <taxon>Pseudomonadati</taxon>
        <taxon>Pseudomonadota</taxon>
        <taxon>Alphaproteobacteria</taxon>
        <taxon>Rhodobacterales</taxon>
        <taxon>Paracoccaceae</taxon>
        <taxon>Gemmobacter</taxon>
    </lineage>
</organism>
<evidence type="ECO:0000313" key="2">
    <source>
        <dbReference type="Proteomes" id="UP000186141"/>
    </source>
</evidence>
<sequence>MQNTHLIFPHIPKTAGTSVRRNMKEAFEQGAEPYVEVAVYDMPGNWVSTRAFESYDLPRNWDFIYGHATMEQFLKNTNLDPADEGITCLSFVRDPIDRCISVYNYIATTPTHGLHKQCLASEPQSFLRMIVERDRNVQHRYLACRADVKWTFLIAPSNRVGQTCAEAFERVTGKDLGKDFFDKKFNVTKKFSQQGQAQRMSRDALDAKLLAEYYDLNDLDRRMFEMVSDRGVMYENPVWAL</sequence>
<dbReference type="GO" id="GO:0008146">
    <property type="term" value="F:sulfotransferase activity"/>
    <property type="evidence" value="ECO:0007669"/>
    <property type="project" value="InterPro"/>
</dbReference>
<dbReference type="AlphaFoldDB" id="A0A1N7QHL9"/>
<protein>
    <submittedName>
        <fullName evidence="1">Sulfotransferase family protein</fullName>
    </submittedName>
</protein>
<dbReference type="InterPro" id="IPR005331">
    <property type="entry name" value="Sulfotransferase"/>
</dbReference>
<proteinExistence type="predicted"/>
<dbReference type="RefSeq" id="WP_076533957.1">
    <property type="nucleotide sequence ID" value="NZ_BMEH01000011.1"/>
</dbReference>
<dbReference type="InterPro" id="IPR027417">
    <property type="entry name" value="P-loop_NTPase"/>
</dbReference>
<dbReference type="Proteomes" id="UP000186141">
    <property type="component" value="Unassembled WGS sequence"/>
</dbReference>
<keyword evidence="1" id="KW-0808">Transferase</keyword>
<accession>A0A1N7QHL9</accession>
<dbReference type="Gene3D" id="3.40.50.300">
    <property type="entry name" value="P-loop containing nucleotide triphosphate hydrolases"/>
    <property type="match status" value="1"/>
</dbReference>
<dbReference type="STRING" id="1086013.SAMN05421774_11149"/>
<reference evidence="1 2" key="1">
    <citation type="submission" date="2017-01" db="EMBL/GenBank/DDBJ databases">
        <authorList>
            <person name="Mah S.A."/>
            <person name="Swanson W.J."/>
            <person name="Moy G.W."/>
            <person name="Vacquier V.D."/>
        </authorList>
    </citation>
    <scope>NUCLEOTIDE SEQUENCE [LARGE SCALE GENOMIC DNA]</scope>
    <source>
        <strain evidence="1 2">DSM 26375</strain>
    </source>
</reference>